<keyword evidence="1" id="KW-1133">Transmembrane helix</keyword>
<accession>R1G0B3</accession>
<dbReference type="EMBL" id="AOUO01000451">
    <property type="protein sequence ID" value="EOD64988.1"/>
    <property type="molecule type" value="Genomic_DNA"/>
</dbReference>
<name>R1G0B3_9PSEU</name>
<evidence type="ECO:0000313" key="2">
    <source>
        <dbReference type="EMBL" id="EOD64988.1"/>
    </source>
</evidence>
<evidence type="ECO:0000256" key="1">
    <source>
        <dbReference type="SAM" id="Phobius"/>
    </source>
</evidence>
<dbReference type="OrthoDB" id="9991391at2"/>
<evidence type="ECO:0000313" key="3">
    <source>
        <dbReference type="Proteomes" id="UP000014139"/>
    </source>
</evidence>
<dbReference type="InterPro" id="IPR056918">
    <property type="entry name" value="8xMP"/>
</dbReference>
<comment type="caution">
    <text evidence="2">The sequence shown here is derived from an EMBL/GenBank/DDBJ whole genome shotgun (WGS) entry which is preliminary data.</text>
</comment>
<dbReference type="Proteomes" id="UP000014139">
    <property type="component" value="Unassembled WGS sequence"/>
</dbReference>
<feature type="transmembrane region" description="Helical" evidence="1">
    <location>
        <begin position="32"/>
        <end position="53"/>
    </location>
</feature>
<sequence>MSESVTPPANPTDAQVGYQVAVSLWVSEGNLVWAKFNAFLVANSIVLAIYGLTLGSAKVSGAFAVGLPIAGLLLCLVWWMQTKRGFDYFTYWILAARELEEAALSAQVKTVARGGSFGSGESVSLTIDGKARSLRMSRVSRAIKASVGAYAVIVVFAALYVVMLFD</sequence>
<organism evidence="2 3">
    <name type="scientific">Amycolatopsis vancoresmycina DSM 44592</name>
    <dbReference type="NCBI Taxonomy" id="1292037"/>
    <lineage>
        <taxon>Bacteria</taxon>
        <taxon>Bacillati</taxon>
        <taxon>Actinomycetota</taxon>
        <taxon>Actinomycetes</taxon>
        <taxon>Pseudonocardiales</taxon>
        <taxon>Pseudonocardiaceae</taxon>
        <taxon>Amycolatopsis</taxon>
    </lineage>
</organism>
<dbReference type="AlphaFoldDB" id="R1G0B3"/>
<feature type="transmembrane region" description="Helical" evidence="1">
    <location>
        <begin position="142"/>
        <end position="165"/>
    </location>
</feature>
<keyword evidence="1" id="KW-0472">Membrane</keyword>
<keyword evidence="1" id="KW-0812">Transmembrane</keyword>
<proteinExistence type="predicted"/>
<keyword evidence="3" id="KW-1185">Reference proteome</keyword>
<protein>
    <submittedName>
        <fullName evidence="2">Uncharacterized protein</fullName>
    </submittedName>
</protein>
<feature type="transmembrane region" description="Helical" evidence="1">
    <location>
        <begin position="59"/>
        <end position="79"/>
    </location>
</feature>
<dbReference type="RefSeq" id="WP_003103427.1">
    <property type="nucleotide sequence ID" value="NZ_AOUO01000451.1"/>
</dbReference>
<dbReference type="Pfam" id="PF24838">
    <property type="entry name" value="8xMP"/>
    <property type="match status" value="1"/>
</dbReference>
<dbReference type="PATRIC" id="fig|1292037.4.peg.5460"/>
<gene>
    <name evidence="2" type="ORF">H480_28971</name>
</gene>
<reference evidence="2 3" key="1">
    <citation type="submission" date="2013-02" db="EMBL/GenBank/DDBJ databases">
        <title>Draft genome sequence of Amycolatopsis vancoresmycina strain DSM 44592T.</title>
        <authorList>
            <person name="Kumar S."/>
            <person name="Kaur N."/>
            <person name="Kaur C."/>
            <person name="Raghava G.P.S."/>
            <person name="Mayilraj S."/>
        </authorList>
    </citation>
    <scope>NUCLEOTIDE SEQUENCE [LARGE SCALE GENOMIC DNA]</scope>
    <source>
        <strain evidence="2 3">DSM 44592</strain>
    </source>
</reference>